<feature type="transmembrane region" description="Helical" evidence="7">
    <location>
        <begin position="91"/>
        <end position="114"/>
    </location>
</feature>
<dbReference type="Proteomes" id="UP001589788">
    <property type="component" value="Unassembled WGS sequence"/>
</dbReference>
<feature type="transmembrane region" description="Helical" evidence="7">
    <location>
        <begin position="164"/>
        <end position="183"/>
    </location>
</feature>
<sequence>MGGARPGARGSWRRWIRPVLTLAVLGLGGWFLSERARELGSAVDRVGDAAPLWVVGAVGFEAASMVVFARLQRWLLQAGGVRVPLVDMVELTLAGNALAATLPGGVAWSAAWVFDQLRRRGVERFLRIWVFLVAGAVSSFALFLVVAVGVWAAGTRGPVAGLRWLVAALAAIPLLLALVLWLRRSRVGQALWSTADRSLRRTRPGAWLVTHAGQLVARVEAIRLSPLGWLEALGLGLANWVDDCAVLVLAMVALHVAVPWRGIFVIYGLTQIAAVLPLTPGGLGVVEGSLAALLTAYGVPTSQAFAVVMLYRLISFWGLVPVGWGAWLLVDLQGRRGRRHQPHPWATRQEHHPRPVDRELVDRELVDRELVDREDPVPGASSEPGSPAGAGVGACG</sequence>
<keyword evidence="3 7" id="KW-0812">Transmembrane</keyword>
<feature type="region of interest" description="Disordered" evidence="6">
    <location>
        <begin position="371"/>
        <end position="396"/>
    </location>
</feature>
<feature type="transmembrane region" description="Helical" evidence="7">
    <location>
        <begin position="52"/>
        <end position="71"/>
    </location>
</feature>
<dbReference type="PANTHER" id="PTHR39087:SF2">
    <property type="entry name" value="UPF0104 MEMBRANE PROTEIN MJ1595"/>
    <property type="match status" value="1"/>
</dbReference>
<evidence type="ECO:0000256" key="6">
    <source>
        <dbReference type="SAM" id="MobiDB-lite"/>
    </source>
</evidence>
<feature type="transmembrane region" description="Helical" evidence="7">
    <location>
        <begin position="274"/>
        <end position="297"/>
    </location>
</feature>
<dbReference type="Pfam" id="PF03706">
    <property type="entry name" value="LPG_synthase_TM"/>
    <property type="match status" value="1"/>
</dbReference>
<feature type="transmembrane region" description="Helical" evidence="7">
    <location>
        <begin position="309"/>
        <end position="330"/>
    </location>
</feature>
<evidence type="ECO:0000256" key="4">
    <source>
        <dbReference type="ARBA" id="ARBA00022989"/>
    </source>
</evidence>
<protein>
    <submittedName>
        <fullName evidence="8">YbhN family protein</fullName>
    </submittedName>
</protein>
<feature type="transmembrane region" description="Helical" evidence="7">
    <location>
        <begin position="126"/>
        <end position="152"/>
    </location>
</feature>
<keyword evidence="9" id="KW-1185">Reference proteome</keyword>
<name>A0ABV6C4P9_9ACTN</name>
<comment type="caution">
    <text evidence="8">The sequence shown here is derived from an EMBL/GenBank/DDBJ whole genome shotgun (WGS) entry which is preliminary data.</text>
</comment>
<accession>A0ABV6C4P9</accession>
<organism evidence="8 9">
    <name type="scientific">Aciditerrimonas ferrireducens</name>
    <dbReference type="NCBI Taxonomy" id="667306"/>
    <lineage>
        <taxon>Bacteria</taxon>
        <taxon>Bacillati</taxon>
        <taxon>Actinomycetota</taxon>
        <taxon>Acidimicrobiia</taxon>
        <taxon>Acidimicrobiales</taxon>
        <taxon>Acidimicrobiaceae</taxon>
        <taxon>Aciditerrimonas</taxon>
    </lineage>
</organism>
<gene>
    <name evidence="8" type="ORF">ACFFRE_11035</name>
</gene>
<evidence type="ECO:0000313" key="9">
    <source>
        <dbReference type="Proteomes" id="UP001589788"/>
    </source>
</evidence>
<dbReference type="PANTHER" id="PTHR39087">
    <property type="entry name" value="UPF0104 MEMBRANE PROTEIN MJ1595"/>
    <property type="match status" value="1"/>
</dbReference>
<evidence type="ECO:0000313" key="8">
    <source>
        <dbReference type="EMBL" id="MFC0082665.1"/>
    </source>
</evidence>
<reference evidence="8 9" key="1">
    <citation type="submission" date="2024-09" db="EMBL/GenBank/DDBJ databases">
        <authorList>
            <person name="Sun Q."/>
            <person name="Mori K."/>
        </authorList>
    </citation>
    <scope>NUCLEOTIDE SEQUENCE [LARGE SCALE GENOMIC DNA]</scope>
    <source>
        <strain evidence="8 9">JCM 15389</strain>
    </source>
</reference>
<dbReference type="EMBL" id="JBHLYQ010000132">
    <property type="protein sequence ID" value="MFC0082665.1"/>
    <property type="molecule type" value="Genomic_DNA"/>
</dbReference>
<keyword evidence="5 7" id="KW-0472">Membrane</keyword>
<keyword evidence="4 7" id="KW-1133">Transmembrane helix</keyword>
<evidence type="ECO:0000256" key="1">
    <source>
        <dbReference type="ARBA" id="ARBA00004651"/>
    </source>
</evidence>
<dbReference type="InterPro" id="IPR022791">
    <property type="entry name" value="L-PG_synthase/AglD"/>
</dbReference>
<dbReference type="RefSeq" id="WP_377790283.1">
    <property type="nucleotide sequence ID" value="NZ_JBHLYQ010000132.1"/>
</dbReference>
<keyword evidence="2" id="KW-1003">Cell membrane</keyword>
<comment type="subcellular location">
    <subcellularLocation>
        <location evidence="1">Cell membrane</location>
        <topology evidence="1">Multi-pass membrane protein</topology>
    </subcellularLocation>
</comment>
<proteinExistence type="predicted"/>
<evidence type="ECO:0000256" key="7">
    <source>
        <dbReference type="SAM" id="Phobius"/>
    </source>
</evidence>
<feature type="transmembrane region" description="Helical" evidence="7">
    <location>
        <begin position="15"/>
        <end position="32"/>
    </location>
</feature>
<evidence type="ECO:0000256" key="3">
    <source>
        <dbReference type="ARBA" id="ARBA00022692"/>
    </source>
</evidence>
<evidence type="ECO:0000256" key="2">
    <source>
        <dbReference type="ARBA" id="ARBA00022475"/>
    </source>
</evidence>
<evidence type="ECO:0000256" key="5">
    <source>
        <dbReference type="ARBA" id="ARBA00023136"/>
    </source>
</evidence>
<dbReference type="NCBIfam" id="TIGR00374">
    <property type="entry name" value="flippase-like domain"/>
    <property type="match status" value="1"/>
</dbReference>